<feature type="signal peptide" evidence="1">
    <location>
        <begin position="1"/>
        <end position="18"/>
    </location>
</feature>
<name>A0ABX8VA30_9FLAO</name>
<feature type="chain" id="PRO_5047192244" evidence="1">
    <location>
        <begin position="19"/>
        <end position="294"/>
    </location>
</feature>
<organism evidence="2 3">
    <name type="scientific">Flavobacterium litorale</name>
    <dbReference type="NCBI Taxonomy" id="2856519"/>
    <lineage>
        <taxon>Bacteria</taxon>
        <taxon>Pseudomonadati</taxon>
        <taxon>Bacteroidota</taxon>
        <taxon>Flavobacteriia</taxon>
        <taxon>Flavobacteriales</taxon>
        <taxon>Flavobacteriaceae</taxon>
        <taxon>Flavobacterium</taxon>
    </lineage>
</organism>
<dbReference type="InterPro" id="IPR032274">
    <property type="entry name" value="DUF4835"/>
</dbReference>
<dbReference type="EMBL" id="CP080429">
    <property type="protein sequence ID" value="QYJ68053.1"/>
    <property type="molecule type" value="Genomic_DNA"/>
</dbReference>
<dbReference type="RefSeq" id="WP_220640398.1">
    <property type="nucleotide sequence ID" value="NZ_CP080429.1"/>
</dbReference>
<evidence type="ECO:0000313" key="2">
    <source>
        <dbReference type="EMBL" id="QYJ68053.1"/>
    </source>
</evidence>
<keyword evidence="1" id="KW-0732">Signal</keyword>
<reference evidence="2 3" key="1">
    <citation type="submission" date="2021-07" db="EMBL/GenBank/DDBJ databases">
        <title>Flavobacterium WSW3-B6 sp.nov, isolated from seaweed.</title>
        <authorList>
            <person name="Muhammad N."/>
            <person name="Ho H."/>
            <person name="Lee Y.-J."/>
            <person name="Nguyen T."/>
            <person name="Ho J."/>
            <person name="Kim S.-G."/>
        </authorList>
    </citation>
    <scope>NUCLEOTIDE SEQUENCE [LARGE SCALE GENOMIC DNA]</scope>
    <source>
        <strain evidence="2 3">WSW3-B6</strain>
    </source>
</reference>
<sequence length="294" mass="33430">MYKWFAIMLVFLSFSVKGQELNCTVQVDFDRITDANTQIFRVLEKSLNEFVNNTRWTNRDFAPGERIECSIFINVSAYNSNNFTATMQVQSSRPVYNSSYSSPMLNFNDKEVAFRYLENENLIYNPNSYDSNLVALMAYYANIIIGMDADSFAPSGGTPYYQEAQNMVSLAQGSGYKGWSQQDGNQNRFFLVDDLLSTTFIPFREVLYSYHREALDVMADNPKEGKEKAIEAIDTLVQLNKVRPNAFLMRIFFDAKSDEVVSMFSGGPMITTTGLADKLSRISPMNSSKWSAIK</sequence>
<accession>A0ABX8VA30</accession>
<dbReference type="Proteomes" id="UP000825381">
    <property type="component" value="Chromosome"/>
</dbReference>
<evidence type="ECO:0000313" key="3">
    <source>
        <dbReference type="Proteomes" id="UP000825381"/>
    </source>
</evidence>
<evidence type="ECO:0000256" key="1">
    <source>
        <dbReference type="SAM" id="SignalP"/>
    </source>
</evidence>
<protein>
    <submittedName>
        <fullName evidence="2">DUF4835 family protein</fullName>
    </submittedName>
</protein>
<gene>
    <name evidence="2" type="ORF">K1I41_11025</name>
</gene>
<dbReference type="Pfam" id="PF16119">
    <property type="entry name" value="DUF4835"/>
    <property type="match status" value="1"/>
</dbReference>
<proteinExistence type="predicted"/>
<keyword evidence="3" id="KW-1185">Reference proteome</keyword>